<keyword evidence="4 7" id="KW-0812">Transmembrane</keyword>
<dbReference type="PANTHER" id="PTHR30353">
    <property type="entry name" value="INNER MEMBRANE PROTEIN DEDA-RELATED"/>
    <property type="match status" value="1"/>
</dbReference>
<feature type="transmembrane region" description="Helical" evidence="7">
    <location>
        <begin position="180"/>
        <end position="202"/>
    </location>
</feature>
<dbReference type="EMBL" id="JBHUHD010000001">
    <property type="protein sequence ID" value="MFD2141349.1"/>
    <property type="molecule type" value="Genomic_DNA"/>
</dbReference>
<evidence type="ECO:0000256" key="2">
    <source>
        <dbReference type="ARBA" id="ARBA00010792"/>
    </source>
</evidence>
<evidence type="ECO:0000313" key="10">
    <source>
        <dbReference type="Proteomes" id="UP001597299"/>
    </source>
</evidence>
<evidence type="ECO:0000313" key="9">
    <source>
        <dbReference type="EMBL" id="MFD2141349.1"/>
    </source>
</evidence>
<gene>
    <name evidence="9" type="ORF">ACFSNC_13115</name>
</gene>
<evidence type="ECO:0000256" key="5">
    <source>
        <dbReference type="ARBA" id="ARBA00022989"/>
    </source>
</evidence>
<sequence>MEQFIGQVGAFIEAHQSYALLLAGIIAFGESLVIVGLFIPATALMMLIGGLMGSGIVEPLPILAGSILGAILGDAVSYLLGRRVGRSLVYKWPLAQYRPSVARARLFFRRYGFASVFFGRFLGPIRSTIPLVAGMMAMKHRPFQIANVTSAFAWAALMLSPGWLAGHTASRLGSFGSMEWVVVMAALTVLFLGVTTVILHRLTKPAPRRRRAAQPQRGET</sequence>
<evidence type="ECO:0000256" key="7">
    <source>
        <dbReference type="RuleBase" id="RU367016"/>
    </source>
</evidence>
<organism evidence="9 10">
    <name type="scientific">Ancylobacter oerskovii</name>
    <dbReference type="NCBI Taxonomy" id="459519"/>
    <lineage>
        <taxon>Bacteria</taxon>
        <taxon>Pseudomonadati</taxon>
        <taxon>Pseudomonadota</taxon>
        <taxon>Alphaproteobacteria</taxon>
        <taxon>Hyphomicrobiales</taxon>
        <taxon>Xanthobacteraceae</taxon>
        <taxon>Ancylobacter</taxon>
    </lineage>
</organism>
<dbReference type="RefSeq" id="WP_213350147.1">
    <property type="nucleotide sequence ID" value="NZ_JAHBGB010000002.1"/>
</dbReference>
<dbReference type="PANTHER" id="PTHR30353:SF15">
    <property type="entry name" value="INNER MEMBRANE PROTEIN YABI"/>
    <property type="match status" value="1"/>
</dbReference>
<feature type="transmembrane region" description="Helical" evidence="7">
    <location>
        <begin position="20"/>
        <end position="48"/>
    </location>
</feature>
<evidence type="ECO:0000256" key="3">
    <source>
        <dbReference type="ARBA" id="ARBA00022475"/>
    </source>
</evidence>
<keyword evidence="10" id="KW-1185">Reference proteome</keyword>
<evidence type="ECO:0000256" key="4">
    <source>
        <dbReference type="ARBA" id="ARBA00022692"/>
    </source>
</evidence>
<dbReference type="Pfam" id="PF09335">
    <property type="entry name" value="VTT_dom"/>
    <property type="match status" value="1"/>
</dbReference>
<reference evidence="10" key="1">
    <citation type="journal article" date="2019" name="Int. J. Syst. Evol. Microbiol.">
        <title>The Global Catalogue of Microorganisms (GCM) 10K type strain sequencing project: providing services to taxonomists for standard genome sequencing and annotation.</title>
        <authorList>
            <consortium name="The Broad Institute Genomics Platform"/>
            <consortium name="The Broad Institute Genome Sequencing Center for Infectious Disease"/>
            <person name="Wu L."/>
            <person name="Ma J."/>
        </authorList>
    </citation>
    <scope>NUCLEOTIDE SEQUENCE [LARGE SCALE GENOMIC DNA]</scope>
    <source>
        <strain evidence="10">CCM 7435</strain>
    </source>
</reference>
<evidence type="ECO:0000259" key="8">
    <source>
        <dbReference type="Pfam" id="PF09335"/>
    </source>
</evidence>
<proteinExistence type="inferred from homology"/>
<dbReference type="InterPro" id="IPR032816">
    <property type="entry name" value="VTT_dom"/>
</dbReference>
<accession>A0ABW4YYS7</accession>
<keyword evidence="3 7" id="KW-1003">Cell membrane</keyword>
<feature type="transmembrane region" description="Helical" evidence="7">
    <location>
        <begin position="60"/>
        <end position="81"/>
    </location>
</feature>
<evidence type="ECO:0000256" key="6">
    <source>
        <dbReference type="ARBA" id="ARBA00023136"/>
    </source>
</evidence>
<feature type="domain" description="VTT" evidence="8">
    <location>
        <begin position="39"/>
        <end position="163"/>
    </location>
</feature>
<comment type="subcellular location">
    <subcellularLocation>
        <location evidence="1 7">Cell membrane</location>
        <topology evidence="1 7">Multi-pass membrane protein</topology>
    </subcellularLocation>
</comment>
<keyword evidence="6 7" id="KW-0472">Membrane</keyword>
<dbReference type="InterPro" id="IPR032818">
    <property type="entry name" value="DedA-like"/>
</dbReference>
<dbReference type="Proteomes" id="UP001597299">
    <property type="component" value="Unassembled WGS sequence"/>
</dbReference>
<protein>
    <submittedName>
        <fullName evidence="9">DedA family protein</fullName>
    </submittedName>
</protein>
<name>A0ABW4YYS7_9HYPH</name>
<evidence type="ECO:0000256" key="1">
    <source>
        <dbReference type="ARBA" id="ARBA00004651"/>
    </source>
</evidence>
<comment type="similarity">
    <text evidence="2 7">Belongs to the DedA family.</text>
</comment>
<feature type="transmembrane region" description="Helical" evidence="7">
    <location>
        <begin position="145"/>
        <end position="165"/>
    </location>
</feature>
<keyword evidence="5 7" id="KW-1133">Transmembrane helix</keyword>
<comment type="caution">
    <text evidence="9">The sequence shown here is derived from an EMBL/GenBank/DDBJ whole genome shotgun (WGS) entry which is preliminary data.</text>
</comment>